<proteinExistence type="predicted"/>
<sequence>MEKVVDVKKRYSRELEDIDYILRNLENGRYYKNTKAKMDGYLATNVSDIRKKVDDLINKIEYNKDSIDEQLMKELAKVQNR</sequence>
<accession>A0A6M0SZB1</accession>
<dbReference type="AlphaFoldDB" id="A0A6M0SZB1"/>
<comment type="caution">
    <text evidence="1">The sequence shown here is derived from an EMBL/GenBank/DDBJ whole genome shotgun (WGS) entry which is preliminary data.</text>
</comment>
<name>A0A6M0SZB1_CLOBO</name>
<gene>
    <name evidence="1" type="ORF">EXM42_10680</name>
</gene>
<organism evidence="1 2">
    <name type="scientific">Clostridium botulinum</name>
    <dbReference type="NCBI Taxonomy" id="1491"/>
    <lineage>
        <taxon>Bacteria</taxon>
        <taxon>Bacillati</taxon>
        <taxon>Bacillota</taxon>
        <taxon>Clostridia</taxon>
        <taxon>Eubacteriales</taxon>
        <taxon>Clostridiaceae</taxon>
        <taxon>Clostridium</taxon>
    </lineage>
</organism>
<dbReference type="EMBL" id="SGJP01000020">
    <property type="protein sequence ID" value="NFA60837.1"/>
    <property type="molecule type" value="Genomic_DNA"/>
</dbReference>
<reference evidence="1 2" key="1">
    <citation type="submission" date="2019-02" db="EMBL/GenBank/DDBJ databases">
        <title>Genome sequencing of Clostridium botulinum clinical isolates.</title>
        <authorList>
            <person name="Brunt J."/>
            <person name="Van Vliet A.H.M."/>
            <person name="Stringer S.C."/>
            <person name="Grant K.A."/>
            <person name="Carter A.C."/>
            <person name="Peck M.W."/>
        </authorList>
    </citation>
    <scope>NUCLEOTIDE SEQUENCE [LARGE SCALE GENOMIC DNA]</scope>
    <source>
        <strain evidence="1 2">R1125/03</strain>
    </source>
</reference>
<protein>
    <submittedName>
        <fullName evidence="1">Uncharacterized protein</fullName>
    </submittedName>
</protein>
<dbReference type="Proteomes" id="UP000473089">
    <property type="component" value="Unassembled WGS sequence"/>
</dbReference>
<evidence type="ECO:0000313" key="2">
    <source>
        <dbReference type="Proteomes" id="UP000473089"/>
    </source>
</evidence>
<evidence type="ECO:0000313" key="1">
    <source>
        <dbReference type="EMBL" id="NFA60837.1"/>
    </source>
</evidence>